<evidence type="ECO:0000313" key="4">
    <source>
        <dbReference type="Proteomes" id="UP000460272"/>
    </source>
</evidence>
<dbReference type="Proteomes" id="UP000460272">
    <property type="component" value="Unassembled WGS sequence"/>
</dbReference>
<dbReference type="GO" id="GO:0006208">
    <property type="term" value="P:pyrimidine nucleobase catabolic process"/>
    <property type="evidence" value="ECO:0007669"/>
    <property type="project" value="TreeGrafter"/>
</dbReference>
<reference evidence="3 4" key="1">
    <citation type="submission" date="2018-11" db="EMBL/GenBank/DDBJ databases">
        <title>Trebonia kvetii gen.nov., sp.nov., a novel acidophilic actinobacterium, and proposal of the new actinobacterial family Treboniaceae fam. nov.</title>
        <authorList>
            <person name="Rapoport D."/>
            <person name="Sagova-Mareckova M."/>
            <person name="Sedlacek I."/>
            <person name="Provaznik J."/>
            <person name="Kralova S."/>
            <person name="Pavlinic D."/>
            <person name="Benes V."/>
            <person name="Kopecky J."/>
        </authorList>
    </citation>
    <scope>NUCLEOTIDE SEQUENCE [LARGE SCALE GENOMIC DNA]</scope>
    <source>
        <strain evidence="3 4">15Tr583</strain>
    </source>
</reference>
<keyword evidence="1" id="KW-0560">Oxidoreductase</keyword>
<dbReference type="EMBL" id="RPFW01000003">
    <property type="protein sequence ID" value="TVZ04109.1"/>
    <property type="molecule type" value="Genomic_DNA"/>
</dbReference>
<name>A0A6P2BY83_9ACTN</name>
<dbReference type="Pfam" id="PF01613">
    <property type="entry name" value="Flavin_Reduct"/>
    <property type="match status" value="1"/>
</dbReference>
<dbReference type="SUPFAM" id="SSF50475">
    <property type="entry name" value="FMN-binding split barrel"/>
    <property type="match status" value="1"/>
</dbReference>
<dbReference type="InterPro" id="IPR012349">
    <property type="entry name" value="Split_barrel_FMN-bd"/>
</dbReference>
<proteinExistence type="predicted"/>
<evidence type="ECO:0000256" key="1">
    <source>
        <dbReference type="ARBA" id="ARBA00023002"/>
    </source>
</evidence>
<dbReference type="InterPro" id="IPR002563">
    <property type="entry name" value="Flavin_Rdtase-like_dom"/>
</dbReference>
<dbReference type="PANTHER" id="PTHR30466:SF1">
    <property type="entry name" value="FMN REDUCTASE (NADH) RUTF"/>
    <property type="match status" value="1"/>
</dbReference>
<dbReference type="Gene3D" id="2.30.110.10">
    <property type="entry name" value="Electron Transport, Fmn-binding Protein, Chain A"/>
    <property type="match status" value="1"/>
</dbReference>
<dbReference type="GO" id="GO:0010181">
    <property type="term" value="F:FMN binding"/>
    <property type="evidence" value="ECO:0007669"/>
    <property type="project" value="InterPro"/>
</dbReference>
<sequence length="163" mass="16629">MSGLLDALSAWAAGVTLLTIADGRDDIGTTVSAFLPVSLDPPLVAVSLIADAYPAEVLSRPSLPAARFAVTLLSSAQKVLAGQFAAEGRPSARLILEAVPHARGAESGALIPSGGLAALECSVARRVPAGDHLLVISAIESVAYVAESGDPLVRFRGRYPAFG</sequence>
<evidence type="ECO:0000313" key="3">
    <source>
        <dbReference type="EMBL" id="TVZ04109.1"/>
    </source>
</evidence>
<organism evidence="3 4">
    <name type="scientific">Trebonia kvetii</name>
    <dbReference type="NCBI Taxonomy" id="2480626"/>
    <lineage>
        <taxon>Bacteria</taxon>
        <taxon>Bacillati</taxon>
        <taxon>Actinomycetota</taxon>
        <taxon>Actinomycetes</taxon>
        <taxon>Streptosporangiales</taxon>
        <taxon>Treboniaceae</taxon>
        <taxon>Trebonia</taxon>
    </lineage>
</organism>
<dbReference type="SMART" id="SM00903">
    <property type="entry name" value="Flavin_Reduct"/>
    <property type="match status" value="1"/>
</dbReference>
<dbReference type="AlphaFoldDB" id="A0A6P2BY83"/>
<dbReference type="GO" id="GO:0042602">
    <property type="term" value="F:riboflavin reductase (NADPH) activity"/>
    <property type="evidence" value="ECO:0007669"/>
    <property type="project" value="TreeGrafter"/>
</dbReference>
<feature type="domain" description="Flavin reductase like" evidence="2">
    <location>
        <begin position="8"/>
        <end position="161"/>
    </location>
</feature>
<evidence type="ECO:0000259" key="2">
    <source>
        <dbReference type="SMART" id="SM00903"/>
    </source>
</evidence>
<comment type="caution">
    <text evidence="3">The sequence shown here is derived from an EMBL/GenBank/DDBJ whole genome shotgun (WGS) entry which is preliminary data.</text>
</comment>
<dbReference type="RefSeq" id="WP_145853979.1">
    <property type="nucleotide sequence ID" value="NZ_RPFW01000003.1"/>
</dbReference>
<protein>
    <submittedName>
        <fullName evidence="3">Flavin reductase</fullName>
    </submittedName>
</protein>
<accession>A0A6P2BY83</accession>
<keyword evidence="4" id="KW-1185">Reference proteome</keyword>
<dbReference type="PANTHER" id="PTHR30466">
    <property type="entry name" value="FLAVIN REDUCTASE"/>
    <property type="match status" value="1"/>
</dbReference>
<dbReference type="OrthoDB" id="9792858at2"/>
<dbReference type="InterPro" id="IPR050268">
    <property type="entry name" value="NADH-dep_flavin_reductase"/>
</dbReference>
<gene>
    <name evidence="3" type="ORF">EAS64_17015</name>
</gene>